<dbReference type="SMART" id="SM00347">
    <property type="entry name" value="HTH_MARR"/>
    <property type="match status" value="1"/>
</dbReference>
<gene>
    <name evidence="5" type="ORF">CN497_21875</name>
</gene>
<evidence type="ECO:0000313" key="5">
    <source>
        <dbReference type="EMBL" id="PES33080.1"/>
    </source>
</evidence>
<evidence type="ECO:0000256" key="1">
    <source>
        <dbReference type="ARBA" id="ARBA00023015"/>
    </source>
</evidence>
<dbReference type="InterPro" id="IPR036388">
    <property type="entry name" value="WH-like_DNA-bd_sf"/>
</dbReference>
<proteinExistence type="predicted"/>
<dbReference type="InterPro" id="IPR000835">
    <property type="entry name" value="HTH_MarR-typ"/>
</dbReference>
<organism evidence="5 6">
    <name type="scientific">Priestia megaterium</name>
    <name type="common">Bacillus megaterium</name>
    <dbReference type="NCBI Taxonomy" id="1404"/>
    <lineage>
        <taxon>Bacteria</taxon>
        <taxon>Bacillati</taxon>
        <taxon>Bacillota</taxon>
        <taxon>Bacilli</taxon>
        <taxon>Bacillales</taxon>
        <taxon>Bacillaceae</taxon>
        <taxon>Priestia</taxon>
    </lineage>
</organism>
<evidence type="ECO:0000256" key="2">
    <source>
        <dbReference type="ARBA" id="ARBA00023125"/>
    </source>
</evidence>
<dbReference type="Gene3D" id="1.10.10.10">
    <property type="entry name" value="Winged helix-like DNA-binding domain superfamily/Winged helix DNA-binding domain"/>
    <property type="match status" value="1"/>
</dbReference>
<dbReference type="PROSITE" id="PS50995">
    <property type="entry name" value="HTH_MARR_2"/>
    <property type="match status" value="1"/>
</dbReference>
<dbReference type="RefSeq" id="WP_098278726.1">
    <property type="nucleotide sequence ID" value="NZ_NTYW01000038.1"/>
</dbReference>
<dbReference type="AlphaFoldDB" id="A0AAE5P476"/>
<dbReference type="EMBL" id="NTYW01000038">
    <property type="protein sequence ID" value="PES33080.1"/>
    <property type="molecule type" value="Genomic_DNA"/>
</dbReference>
<reference evidence="5 6" key="1">
    <citation type="submission" date="2017-09" db="EMBL/GenBank/DDBJ databases">
        <title>Large-scale bioinformatics analysis of Bacillus genomes uncovers conserved roles of natural products in bacterial physiology.</title>
        <authorList>
            <consortium name="Agbiome Team Llc"/>
            <person name="Bleich R.M."/>
            <person name="Kirk G.J."/>
            <person name="Santa Maria K.C."/>
            <person name="Allen S.E."/>
            <person name="Farag S."/>
            <person name="Shank E.A."/>
            <person name="Bowers A."/>
        </authorList>
    </citation>
    <scope>NUCLEOTIDE SEQUENCE [LARGE SCALE GENOMIC DNA]</scope>
    <source>
        <strain evidence="5 6">AFS003013</strain>
    </source>
</reference>
<dbReference type="InterPro" id="IPR036390">
    <property type="entry name" value="WH_DNA-bd_sf"/>
</dbReference>
<comment type="caution">
    <text evidence="5">The sequence shown here is derived from an EMBL/GenBank/DDBJ whole genome shotgun (WGS) entry which is preliminary data.</text>
</comment>
<evidence type="ECO:0000313" key="6">
    <source>
        <dbReference type="Proteomes" id="UP000220341"/>
    </source>
</evidence>
<evidence type="ECO:0000259" key="4">
    <source>
        <dbReference type="PROSITE" id="PS50995"/>
    </source>
</evidence>
<name>A0AAE5P476_PRIMG</name>
<accession>A0AAE5P476</accession>
<dbReference type="InterPro" id="IPR052067">
    <property type="entry name" value="Metal_resp_HTH_trans_reg"/>
</dbReference>
<dbReference type="PANTHER" id="PTHR35790:SF4">
    <property type="entry name" value="HTH-TYPE TRANSCRIPTIONAL REGULATOR PCHR"/>
    <property type="match status" value="1"/>
</dbReference>
<keyword evidence="3" id="KW-0804">Transcription</keyword>
<dbReference type="GO" id="GO:0003677">
    <property type="term" value="F:DNA binding"/>
    <property type="evidence" value="ECO:0007669"/>
    <property type="project" value="UniProtKB-KW"/>
</dbReference>
<sequence length="155" mass="17923">MKTREEVFNELIESIYEVSRSTSAYESIPRKYGTEDELYMVEAHTINLIGENSKVSPSYLAKLTNKTKGAISQMVDKLLKKGLVIKYKNPTNNREVIIELSDKGKQAYKYHKELDQIEYGRMLSRLNQFSTEDLIKFTKIASVINDHVKNLIQNK</sequence>
<keyword evidence="1" id="KW-0805">Transcription regulation</keyword>
<dbReference type="Pfam" id="PF01047">
    <property type="entry name" value="MarR"/>
    <property type="match status" value="1"/>
</dbReference>
<dbReference type="PANTHER" id="PTHR35790">
    <property type="entry name" value="HTH-TYPE TRANSCRIPTIONAL REGULATOR PCHR"/>
    <property type="match status" value="1"/>
</dbReference>
<dbReference type="Proteomes" id="UP000220341">
    <property type="component" value="Unassembled WGS sequence"/>
</dbReference>
<evidence type="ECO:0000256" key="3">
    <source>
        <dbReference type="ARBA" id="ARBA00023163"/>
    </source>
</evidence>
<keyword evidence="2" id="KW-0238">DNA-binding</keyword>
<dbReference type="SUPFAM" id="SSF46785">
    <property type="entry name" value="Winged helix' DNA-binding domain"/>
    <property type="match status" value="1"/>
</dbReference>
<protein>
    <submittedName>
        <fullName evidence="5">Transcriptional regulator</fullName>
    </submittedName>
</protein>
<dbReference type="GO" id="GO:0003700">
    <property type="term" value="F:DNA-binding transcription factor activity"/>
    <property type="evidence" value="ECO:0007669"/>
    <property type="project" value="InterPro"/>
</dbReference>
<feature type="domain" description="HTH marR-type" evidence="4">
    <location>
        <begin position="8"/>
        <end position="146"/>
    </location>
</feature>